<evidence type="ECO:0000313" key="2">
    <source>
        <dbReference type="Proteomes" id="UP001177021"/>
    </source>
</evidence>
<name>A0ACB0LYY4_TRIPR</name>
<protein>
    <submittedName>
        <fullName evidence="1">Uncharacterized protein</fullName>
    </submittedName>
</protein>
<accession>A0ACB0LYY4</accession>
<dbReference type="EMBL" id="CASHSV030000716">
    <property type="protein sequence ID" value="CAJ2674809.1"/>
    <property type="molecule type" value="Genomic_DNA"/>
</dbReference>
<reference evidence="1" key="1">
    <citation type="submission" date="2023-10" db="EMBL/GenBank/DDBJ databases">
        <authorList>
            <person name="Rodriguez Cubillos JULIANA M."/>
            <person name="De Vega J."/>
        </authorList>
    </citation>
    <scope>NUCLEOTIDE SEQUENCE</scope>
</reference>
<proteinExistence type="predicted"/>
<gene>
    <name evidence="1" type="ORF">MILVUS5_LOCUS37976</name>
</gene>
<evidence type="ECO:0000313" key="1">
    <source>
        <dbReference type="EMBL" id="CAJ2674809.1"/>
    </source>
</evidence>
<organism evidence="1 2">
    <name type="scientific">Trifolium pratense</name>
    <name type="common">Red clover</name>
    <dbReference type="NCBI Taxonomy" id="57577"/>
    <lineage>
        <taxon>Eukaryota</taxon>
        <taxon>Viridiplantae</taxon>
        <taxon>Streptophyta</taxon>
        <taxon>Embryophyta</taxon>
        <taxon>Tracheophyta</taxon>
        <taxon>Spermatophyta</taxon>
        <taxon>Magnoliopsida</taxon>
        <taxon>eudicotyledons</taxon>
        <taxon>Gunneridae</taxon>
        <taxon>Pentapetalae</taxon>
        <taxon>rosids</taxon>
        <taxon>fabids</taxon>
        <taxon>Fabales</taxon>
        <taxon>Fabaceae</taxon>
        <taxon>Papilionoideae</taxon>
        <taxon>50 kb inversion clade</taxon>
        <taxon>NPAAA clade</taxon>
        <taxon>Hologalegina</taxon>
        <taxon>IRL clade</taxon>
        <taxon>Trifolieae</taxon>
        <taxon>Trifolium</taxon>
    </lineage>
</organism>
<comment type="caution">
    <text evidence="1">The sequence shown here is derived from an EMBL/GenBank/DDBJ whole genome shotgun (WGS) entry which is preliminary data.</text>
</comment>
<sequence length="111" mass="13111">MDFKKQRFNSSNSTTQTIRLGRSYTKPHYQSNNIDGTKPVWQKLWKKIKRDKKKIFGSTPTMEGIYDEESYSMNFDQGSGWMEPDNLPRSFSSRYADPSRNRTLLPRHLLD</sequence>
<keyword evidence="2" id="KW-1185">Reference proteome</keyword>
<dbReference type="Proteomes" id="UP001177021">
    <property type="component" value="Unassembled WGS sequence"/>
</dbReference>